<keyword evidence="7" id="KW-0813">Transport</keyword>
<comment type="caution">
    <text evidence="7">Lacks conserved residue(s) required for the propagation of feature annotation.</text>
</comment>
<keyword evidence="10" id="KW-1185">Reference proteome</keyword>
<evidence type="ECO:0000313" key="10">
    <source>
        <dbReference type="Proteomes" id="UP000306236"/>
    </source>
</evidence>
<evidence type="ECO:0000256" key="3">
    <source>
        <dbReference type="ARBA" id="ARBA00022519"/>
    </source>
</evidence>
<protein>
    <recommendedName>
        <fullName evidence="7">TRAP transporter large permease protein</fullName>
    </recommendedName>
</protein>
<comment type="function">
    <text evidence="7">Part of the tripartite ATP-independent periplasmic (TRAP) transport system.</text>
</comment>
<dbReference type="OrthoDB" id="9796052at2"/>
<evidence type="ECO:0000259" key="8">
    <source>
        <dbReference type="Pfam" id="PF06808"/>
    </source>
</evidence>
<feature type="transmembrane region" description="Helical" evidence="7">
    <location>
        <begin position="360"/>
        <end position="390"/>
    </location>
</feature>
<dbReference type="PANTHER" id="PTHR33362">
    <property type="entry name" value="SIALIC ACID TRAP TRANSPORTER PERMEASE PROTEIN SIAT-RELATED"/>
    <property type="match status" value="1"/>
</dbReference>
<dbReference type="RefSeq" id="WP_136405839.1">
    <property type="nucleotide sequence ID" value="NZ_SSWX01000006.1"/>
</dbReference>
<reference evidence="9 10" key="1">
    <citation type="submission" date="2019-04" db="EMBL/GenBank/DDBJ databases">
        <title>Lampropedia sp YIM MLB12 draf genome.</title>
        <authorList>
            <person name="Wang Y.-X."/>
        </authorList>
    </citation>
    <scope>NUCLEOTIDE SEQUENCE [LARGE SCALE GENOMIC DNA]</scope>
    <source>
        <strain evidence="9 10">YIM MLB12</strain>
    </source>
</reference>
<feature type="transmembrane region" description="Helical" evidence="7">
    <location>
        <begin position="402"/>
        <end position="426"/>
    </location>
</feature>
<evidence type="ECO:0000256" key="6">
    <source>
        <dbReference type="ARBA" id="ARBA00023136"/>
    </source>
</evidence>
<dbReference type="AlphaFoldDB" id="A0A4S5BQL5"/>
<dbReference type="GO" id="GO:0005886">
    <property type="term" value="C:plasma membrane"/>
    <property type="evidence" value="ECO:0007669"/>
    <property type="project" value="UniProtKB-SubCell"/>
</dbReference>
<feature type="transmembrane region" description="Helical" evidence="7">
    <location>
        <begin position="247"/>
        <end position="264"/>
    </location>
</feature>
<dbReference type="EMBL" id="SSWX01000006">
    <property type="protein sequence ID" value="THJ34629.1"/>
    <property type="molecule type" value="Genomic_DNA"/>
</dbReference>
<evidence type="ECO:0000256" key="4">
    <source>
        <dbReference type="ARBA" id="ARBA00022692"/>
    </source>
</evidence>
<dbReference type="Pfam" id="PF06808">
    <property type="entry name" value="DctM"/>
    <property type="match status" value="1"/>
</dbReference>
<dbReference type="PIRSF" id="PIRSF006066">
    <property type="entry name" value="HI0050"/>
    <property type="match status" value="1"/>
</dbReference>
<dbReference type="GO" id="GO:0022857">
    <property type="term" value="F:transmembrane transporter activity"/>
    <property type="evidence" value="ECO:0007669"/>
    <property type="project" value="UniProtKB-UniRule"/>
</dbReference>
<feature type="transmembrane region" description="Helical" evidence="7">
    <location>
        <begin position="222"/>
        <end position="240"/>
    </location>
</feature>
<evidence type="ECO:0000313" key="9">
    <source>
        <dbReference type="EMBL" id="THJ34629.1"/>
    </source>
</evidence>
<evidence type="ECO:0000256" key="7">
    <source>
        <dbReference type="RuleBase" id="RU369079"/>
    </source>
</evidence>
<sequence length="431" mass="46268">MTEALIGFAVMLLLIMLQVPVAFAMAAVGLGGMALIRNWDAAYAMAGSMVYESGFQYTLSVLPLFILMGNFITQAKLSKDLYGAAHAFLGHKRGGLAMSTIVACGGFSAVCGSSLATAATMSKVAYPEMRRFGYDPGLASGSIAAGGTLGILLPPSIVMVVYCILTEQSIGKMFAAGLLPGILAVALYLLAAKWVTWRRPEAGPSAGERLGWGARLHALKQVWGILLLFGVVMGGIYGGVFTSTEAAGIGAVGGMLFALLRGTLNWRGLSEVLVESVRTTGMLFMILIGAMLFANFINFTSLPDDLKNLVMRWELNPFAVILAICVLYIILGMVLESMSMILLTVPIFYPLVQYLGFDLIWFGIIVVVVTEISFITPPFGMNVIVLRSLLPEVPMRTMYRGVMPFVVADLVRLGVLIAFPVISLFLPRFLG</sequence>
<organism evidence="9 10">
    <name type="scientific">Lampropedia aestuarii</name>
    <dbReference type="NCBI Taxonomy" id="2562762"/>
    <lineage>
        <taxon>Bacteria</taxon>
        <taxon>Pseudomonadati</taxon>
        <taxon>Pseudomonadota</taxon>
        <taxon>Betaproteobacteria</taxon>
        <taxon>Burkholderiales</taxon>
        <taxon>Comamonadaceae</taxon>
        <taxon>Lampropedia</taxon>
    </lineage>
</organism>
<feature type="transmembrane region" description="Helical" evidence="7">
    <location>
        <begin position="94"/>
        <end position="118"/>
    </location>
</feature>
<feature type="transmembrane region" description="Helical" evidence="7">
    <location>
        <begin position="55"/>
        <end position="73"/>
    </location>
</feature>
<evidence type="ECO:0000256" key="1">
    <source>
        <dbReference type="ARBA" id="ARBA00004429"/>
    </source>
</evidence>
<dbReference type="InterPro" id="IPR010656">
    <property type="entry name" value="DctM"/>
</dbReference>
<dbReference type="InterPro" id="IPR004681">
    <property type="entry name" value="TRAP_DctM"/>
</dbReference>
<feature type="transmembrane region" description="Helical" evidence="7">
    <location>
        <begin position="174"/>
        <end position="195"/>
    </location>
</feature>
<keyword evidence="5 7" id="KW-1133">Transmembrane helix</keyword>
<keyword evidence="2" id="KW-1003">Cell membrane</keyword>
<keyword evidence="6 7" id="KW-0472">Membrane</keyword>
<keyword evidence="4 7" id="KW-0812">Transmembrane</keyword>
<comment type="subunit">
    <text evidence="7">The complex comprises the extracytoplasmic solute receptor protein and the two transmembrane proteins.</text>
</comment>
<keyword evidence="3 7" id="KW-0997">Cell inner membrane</keyword>
<feature type="domain" description="TRAP C4-dicarboxylate transport system permease DctM subunit" evidence="8">
    <location>
        <begin position="8"/>
        <end position="420"/>
    </location>
</feature>
<proteinExistence type="inferred from homology"/>
<name>A0A4S5BQL5_9BURK</name>
<comment type="subcellular location">
    <subcellularLocation>
        <location evidence="1 7">Cell inner membrane</location>
        <topology evidence="1 7">Multi-pass membrane protein</topology>
    </subcellularLocation>
</comment>
<dbReference type="Proteomes" id="UP000306236">
    <property type="component" value="Unassembled WGS sequence"/>
</dbReference>
<comment type="caution">
    <text evidence="9">The sequence shown here is derived from an EMBL/GenBank/DDBJ whole genome shotgun (WGS) entry which is preliminary data.</text>
</comment>
<comment type="similarity">
    <text evidence="7">Belongs to the TRAP transporter large permease family.</text>
</comment>
<accession>A0A4S5BQL5</accession>
<gene>
    <name evidence="9" type="ORF">E8K88_06540</name>
</gene>
<feature type="transmembrane region" description="Helical" evidence="7">
    <location>
        <begin position="138"/>
        <end position="162"/>
    </location>
</feature>
<dbReference type="PANTHER" id="PTHR33362:SF5">
    <property type="entry name" value="C4-DICARBOXYLATE TRAP TRANSPORTER LARGE PERMEASE PROTEIN DCTM"/>
    <property type="match status" value="1"/>
</dbReference>
<evidence type="ECO:0000256" key="5">
    <source>
        <dbReference type="ARBA" id="ARBA00022989"/>
    </source>
</evidence>
<evidence type="ECO:0000256" key="2">
    <source>
        <dbReference type="ARBA" id="ARBA00022475"/>
    </source>
</evidence>
<feature type="transmembrane region" description="Helical" evidence="7">
    <location>
        <begin position="276"/>
        <end position="297"/>
    </location>
</feature>
<dbReference type="NCBIfam" id="TIGR00786">
    <property type="entry name" value="dctM"/>
    <property type="match status" value="1"/>
</dbReference>
<feature type="transmembrane region" description="Helical" evidence="7">
    <location>
        <begin position="318"/>
        <end position="348"/>
    </location>
</feature>